<organism evidence="2 3">
    <name type="scientific">Solimonas aquatica</name>
    <dbReference type="NCBI Taxonomy" id="489703"/>
    <lineage>
        <taxon>Bacteria</taxon>
        <taxon>Pseudomonadati</taxon>
        <taxon>Pseudomonadota</taxon>
        <taxon>Gammaproteobacteria</taxon>
        <taxon>Nevskiales</taxon>
        <taxon>Nevskiaceae</taxon>
        <taxon>Solimonas</taxon>
    </lineage>
</organism>
<dbReference type="RefSeq" id="WP_093280683.1">
    <property type="nucleotide sequence ID" value="NZ_FOFS01000001.1"/>
</dbReference>
<dbReference type="Pfam" id="PF13432">
    <property type="entry name" value="TPR_16"/>
    <property type="match status" value="1"/>
</dbReference>
<dbReference type="SUPFAM" id="SSF48452">
    <property type="entry name" value="TPR-like"/>
    <property type="match status" value="1"/>
</dbReference>
<dbReference type="Proteomes" id="UP000199233">
    <property type="component" value="Unassembled WGS sequence"/>
</dbReference>
<dbReference type="STRING" id="489703.SAMN04488038_101148"/>
<dbReference type="EMBL" id="FOFS01000001">
    <property type="protein sequence ID" value="SEP67447.1"/>
    <property type="molecule type" value="Genomic_DNA"/>
</dbReference>
<dbReference type="InterPro" id="IPR011990">
    <property type="entry name" value="TPR-like_helical_dom_sf"/>
</dbReference>
<dbReference type="SMART" id="SM00028">
    <property type="entry name" value="TPR"/>
    <property type="match status" value="5"/>
</dbReference>
<feature type="chain" id="PRO_5011559853" evidence="1">
    <location>
        <begin position="30"/>
        <end position="428"/>
    </location>
</feature>
<dbReference type="Gene3D" id="1.25.40.10">
    <property type="entry name" value="Tetratricopeptide repeat domain"/>
    <property type="match status" value="3"/>
</dbReference>
<accession>A0A1H8ZT60</accession>
<name>A0A1H8ZT60_9GAMM</name>
<evidence type="ECO:0000313" key="3">
    <source>
        <dbReference type="Proteomes" id="UP000199233"/>
    </source>
</evidence>
<evidence type="ECO:0000256" key="1">
    <source>
        <dbReference type="SAM" id="SignalP"/>
    </source>
</evidence>
<dbReference type="OrthoDB" id="5829198at2"/>
<gene>
    <name evidence="2" type="ORF">SAMN04488038_101148</name>
</gene>
<reference evidence="2 3" key="1">
    <citation type="submission" date="2016-10" db="EMBL/GenBank/DDBJ databases">
        <authorList>
            <person name="de Groot N.N."/>
        </authorList>
    </citation>
    <scope>NUCLEOTIDE SEQUENCE [LARGE SCALE GENOMIC DNA]</scope>
    <source>
        <strain evidence="2 3">DSM 25927</strain>
    </source>
</reference>
<keyword evidence="1" id="KW-0732">Signal</keyword>
<evidence type="ECO:0000313" key="2">
    <source>
        <dbReference type="EMBL" id="SEP67447.1"/>
    </source>
</evidence>
<proteinExistence type="predicted"/>
<dbReference type="InterPro" id="IPR019734">
    <property type="entry name" value="TPR_rpt"/>
</dbReference>
<sequence length="428" mass="47101">MIVNRKLPSFSSRLIPLLLSLACAGNAQAQPVAAQCGAPPQPVASMSDATYDAVRRATDLLAQKKQDEAIAKLSAFTERGEPFDKAMIQYNLGVAYSAKEAYLPAAEAFAKALAFKVLPQNQSEQLQFNLGQLYVAAGQYEKGTQALQQYLAQACGTVAPEAHMFLASALAEQKRYEEAIPQVDLALSKVKAPKENWLQFKLGAQYEMKQYREAAETLLLLISLKPDKPDYWKQLSGVLLEMDDKAQALAVMALAERQGFINKPADLFNLYNIYMIIDVPVKAGLLMEQALAEEKIPADEKSLEAVANAWINAREADKAEAALKRVAAVADRGEYYFRLGGMYGDQERWKESREMLELALAKGNLKRPGDVHFRIAVADYRLGDLKSAVASLQKAQGYNETRTQAGEWLRQLTAELQAQQSVAVAGSS</sequence>
<feature type="signal peptide" evidence="1">
    <location>
        <begin position="1"/>
        <end position="29"/>
    </location>
</feature>
<keyword evidence="3" id="KW-1185">Reference proteome</keyword>
<dbReference type="AlphaFoldDB" id="A0A1H8ZT60"/>
<protein>
    <submittedName>
        <fullName evidence="2">Tetratricopeptide repeat-containing protein</fullName>
    </submittedName>
</protein>